<sequence length="261" mass="29661">MPSPFPGMNPYLENPALWKEVHNLLIVAIFDALNPKLRPKYRVAIEQRVYQTAGDNSLLVGIPDVAVQRSQTALNPKTANIAIATPPVQAMTVTIPMPETIRESYLSVREVTTREVVTVIEVLSPKNKRAGEGRRAYEKKRRRVLGSFTNLVEIDLLRDGKQMRILSNDTKSDYRILVSRGEYRPKADLYAFNLQDVIPEFPLPLREEDVEPIVNLQTLLTELYDRASYDLVIDYSIEPVPPLPQVDAVWADKILQEKGLR</sequence>
<gene>
    <name evidence="1" type="ORF">ICL16_09320</name>
</gene>
<name>A0A8J6XGU4_9CYAN</name>
<evidence type="ECO:0000313" key="1">
    <source>
        <dbReference type="EMBL" id="MBD2772272.1"/>
    </source>
</evidence>
<dbReference type="Proteomes" id="UP000629098">
    <property type="component" value="Unassembled WGS sequence"/>
</dbReference>
<organism evidence="1 2">
    <name type="scientific">Iningainema tapete BLCC-T55</name>
    <dbReference type="NCBI Taxonomy" id="2748662"/>
    <lineage>
        <taxon>Bacteria</taxon>
        <taxon>Bacillati</taxon>
        <taxon>Cyanobacteriota</taxon>
        <taxon>Cyanophyceae</taxon>
        <taxon>Nostocales</taxon>
        <taxon>Scytonemataceae</taxon>
        <taxon>Iningainema tapete</taxon>
    </lineage>
</organism>
<dbReference type="EMBL" id="JACXAE010000036">
    <property type="protein sequence ID" value="MBD2772272.1"/>
    <property type="molecule type" value="Genomic_DNA"/>
</dbReference>
<dbReference type="Pfam" id="PF13267">
    <property type="entry name" value="DUF4058"/>
    <property type="match status" value="1"/>
</dbReference>
<reference evidence="1" key="1">
    <citation type="submission" date="2020-09" db="EMBL/GenBank/DDBJ databases">
        <title>Iningainema tapete sp. nov. (Scytonemataceae, Cyanobacteria) from greenhouses in central Florida (USA) produces two types of nodularin with biosynthetic potential for microcystin-LR and anabaenopeptins.</title>
        <authorList>
            <person name="Berthold D.E."/>
            <person name="Lefler F.W."/>
            <person name="Huang I.-S."/>
            <person name="Abdulla H."/>
            <person name="Zimba P.V."/>
            <person name="Laughinghouse H.D. IV."/>
        </authorList>
    </citation>
    <scope>NUCLEOTIDE SEQUENCE</scope>
    <source>
        <strain evidence="1">BLCCT55</strain>
    </source>
</reference>
<protein>
    <submittedName>
        <fullName evidence="1">DUF4058 family protein</fullName>
    </submittedName>
</protein>
<evidence type="ECO:0000313" key="2">
    <source>
        <dbReference type="Proteomes" id="UP000629098"/>
    </source>
</evidence>
<accession>A0A8J6XGU4</accession>
<proteinExistence type="predicted"/>
<dbReference type="AlphaFoldDB" id="A0A8J6XGU4"/>
<comment type="caution">
    <text evidence="1">The sequence shown here is derived from an EMBL/GenBank/DDBJ whole genome shotgun (WGS) entry which is preliminary data.</text>
</comment>
<keyword evidence="2" id="KW-1185">Reference proteome</keyword>
<dbReference type="RefSeq" id="WP_190826618.1">
    <property type="nucleotide sequence ID" value="NZ_CAWPPI010000036.1"/>
</dbReference>
<dbReference type="InterPro" id="IPR025132">
    <property type="entry name" value="DUF4058"/>
</dbReference>